<comment type="similarity">
    <text evidence="2">Belongs to the TrbL/VirB6 family.</text>
</comment>
<feature type="transmembrane region" description="Helical" evidence="6">
    <location>
        <begin position="317"/>
        <end position="339"/>
    </location>
</feature>
<reference evidence="7 8" key="1">
    <citation type="submission" date="2024-06" db="EMBL/GenBank/DDBJ databases">
        <title>Genomic Encyclopedia of Type Strains, Phase IV (KMG-IV): sequencing the most valuable type-strain genomes for metagenomic binning, comparative biology and taxonomic classification.</title>
        <authorList>
            <person name="Goeker M."/>
        </authorList>
    </citation>
    <scope>NUCLEOTIDE SEQUENCE [LARGE SCALE GENOMIC DNA]</scope>
    <source>
        <strain evidence="7 8">DSM 105042</strain>
    </source>
</reference>
<evidence type="ECO:0000313" key="8">
    <source>
        <dbReference type="Proteomes" id="UP001549031"/>
    </source>
</evidence>
<keyword evidence="8" id="KW-1185">Reference proteome</keyword>
<dbReference type="Pfam" id="PF04610">
    <property type="entry name" value="TrbL"/>
    <property type="match status" value="1"/>
</dbReference>
<dbReference type="NCBIfam" id="TIGR02783">
    <property type="entry name" value="TrbL_P"/>
    <property type="match status" value="1"/>
</dbReference>
<comment type="caution">
    <text evidence="7">The sequence shown here is derived from an EMBL/GenBank/DDBJ whole genome shotgun (WGS) entry which is preliminary data.</text>
</comment>
<dbReference type="EMBL" id="JBEPLJ010000019">
    <property type="protein sequence ID" value="MET3588062.1"/>
    <property type="molecule type" value="Genomic_DNA"/>
</dbReference>
<evidence type="ECO:0000256" key="4">
    <source>
        <dbReference type="ARBA" id="ARBA00022989"/>
    </source>
</evidence>
<evidence type="ECO:0000256" key="3">
    <source>
        <dbReference type="ARBA" id="ARBA00022692"/>
    </source>
</evidence>
<feature type="transmembrane region" description="Helical" evidence="6">
    <location>
        <begin position="207"/>
        <end position="224"/>
    </location>
</feature>
<evidence type="ECO:0000256" key="6">
    <source>
        <dbReference type="SAM" id="Phobius"/>
    </source>
</evidence>
<feature type="transmembrane region" description="Helical" evidence="6">
    <location>
        <begin position="31"/>
        <end position="48"/>
    </location>
</feature>
<evidence type="ECO:0000256" key="2">
    <source>
        <dbReference type="ARBA" id="ARBA00007802"/>
    </source>
</evidence>
<gene>
    <name evidence="7" type="ORF">ABID21_004195</name>
</gene>
<dbReference type="InterPro" id="IPR014150">
    <property type="entry name" value="Conjugal_tfr_TrbL"/>
</dbReference>
<comment type="subcellular location">
    <subcellularLocation>
        <location evidence="1">Membrane</location>
        <topology evidence="1">Multi-pass membrane protein</topology>
    </subcellularLocation>
</comment>
<keyword evidence="4 6" id="KW-1133">Transmembrane helix</keyword>
<feature type="transmembrane region" description="Helical" evidence="6">
    <location>
        <begin position="78"/>
        <end position="97"/>
    </location>
</feature>
<protein>
    <submittedName>
        <fullName evidence="7">Type IV secretion system protein TrbL</fullName>
    </submittedName>
</protein>
<feature type="transmembrane region" description="Helical" evidence="6">
    <location>
        <begin position="176"/>
        <end position="200"/>
    </location>
</feature>
<sequence length="412" mass="42303">MTTEPLAALKARLLLNDNPDWVRSRGRSSAASLWVAIAAVLIATPALAQQGRILTELENQVFAAAREWETNVGEAARSLFWILAAIEIGVAAVWLALQAASIESWFAELVRRIMFVGFFAFVLDQGPRFAKAVVDSLFQLGATGGSASPAEIFDAGLEVAAKLSSQVQFGLFEDNISAIAAAFAMMVVVVCFSLVAAIFVSIMVEMYLGLLAGMIMLGLGGSSYTKDFAVRYLVYAFSVGLKLMALVMIAKIGSDVLVGLSDTPVTAEQQYMTSLAVAGIAVVVFMISIYVPNIMQGVVQGASVSGGMEVIRHGGQAAAFGLGAMALAGSAVSAAFAAARTARAEGASLTGAALKGAGAGIGAAGSAVMSAATDKAIGAPGAYGSSLLGLANAKLNGQRPSATPPPHQNDTL</sequence>
<dbReference type="InterPro" id="IPR007688">
    <property type="entry name" value="Conjugal_tfr_TrbL/VirB6"/>
</dbReference>
<dbReference type="Proteomes" id="UP001549031">
    <property type="component" value="Unassembled WGS sequence"/>
</dbReference>
<keyword evidence="5 6" id="KW-0472">Membrane</keyword>
<accession>A0ABV2HCF1</accession>
<evidence type="ECO:0000256" key="1">
    <source>
        <dbReference type="ARBA" id="ARBA00004141"/>
    </source>
</evidence>
<name>A0ABV2HCF1_9HYPH</name>
<proteinExistence type="inferred from homology"/>
<feature type="transmembrane region" description="Helical" evidence="6">
    <location>
        <begin position="271"/>
        <end position="291"/>
    </location>
</feature>
<keyword evidence="3 6" id="KW-0812">Transmembrane</keyword>
<organism evidence="7 8">
    <name type="scientific">Pseudorhizobium tarimense</name>
    <dbReference type="NCBI Taxonomy" id="1079109"/>
    <lineage>
        <taxon>Bacteria</taxon>
        <taxon>Pseudomonadati</taxon>
        <taxon>Pseudomonadota</taxon>
        <taxon>Alphaproteobacteria</taxon>
        <taxon>Hyphomicrobiales</taxon>
        <taxon>Rhizobiaceae</taxon>
        <taxon>Rhizobium/Agrobacterium group</taxon>
        <taxon>Pseudorhizobium</taxon>
    </lineage>
</organism>
<evidence type="ECO:0000256" key="5">
    <source>
        <dbReference type="ARBA" id="ARBA00023136"/>
    </source>
</evidence>
<evidence type="ECO:0000313" key="7">
    <source>
        <dbReference type="EMBL" id="MET3588062.1"/>
    </source>
</evidence>
<feature type="transmembrane region" description="Helical" evidence="6">
    <location>
        <begin position="230"/>
        <end position="250"/>
    </location>
</feature>
<dbReference type="NCBIfam" id="NF010415">
    <property type="entry name" value="PRK13841.1"/>
    <property type="match status" value="1"/>
</dbReference>